<evidence type="ECO:0000256" key="5">
    <source>
        <dbReference type="RuleBase" id="RU003694"/>
    </source>
</evidence>
<dbReference type="InterPro" id="IPR050091">
    <property type="entry name" value="PKS_NRPS_Biosynth_Enz"/>
</dbReference>
<dbReference type="GO" id="GO:0004315">
    <property type="term" value="F:3-oxoacyl-[acyl-carrier-protein] synthase activity"/>
    <property type="evidence" value="ECO:0007669"/>
    <property type="project" value="InterPro"/>
</dbReference>
<dbReference type="Pfam" id="PF08990">
    <property type="entry name" value="Docking"/>
    <property type="match status" value="1"/>
</dbReference>
<evidence type="ECO:0000256" key="4">
    <source>
        <dbReference type="ARBA" id="ARBA00023315"/>
    </source>
</evidence>
<dbReference type="EMBL" id="CP023695">
    <property type="protein sequence ID" value="QEV16160.1"/>
    <property type="molecule type" value="Genomic_DNA"/>
</dbReference>
<feature type="compositionally biased region" description="Basic residues" evidence="6">
    <location>
        <begin position="469"/>
        <end position="479"/>
    </location>
</feature>
<keyword evidence="9" id="KW-1185">Reference proteome</keyword>
<dbReference type="Gene3D" id="3.40.47.10">
    <property type="match status" value="1"/>
</dbReference>
<gene>
    <name evidence="8" type="ORF">CP975_00230</name>
</gene>
<reference evidence="8 9" key="1">
    <citation type="submission" date="2017-09" db="EMBL/GenBank/DDBJ databases">
        <authorList>
            <person name="Lee N."/>
            <person name="Cho B.-K."/>
        </authorList>
    </citation>
    <scope>NUCLEOTIDE SEQUENCE [LARGE SCALE GENOMIC DNA]</scope>
    <source>
        <strain evidence="8 9">ATCC 12461</strain>
    </source>
</reference>
<name>A0A5J6HC69_STRAD</name>
<comment type="cofactor">
    <cofactor evidence="1">
        <name>pantetheine 4'-phosphate</name>
        <dbReference type="ChEBI" id="CHEBI:47942"/>
    </cofactor>
</comment>
<dbReference type="KEGG" id="salw:CP975_00230"/>
<comment type="similarity">
    <text evidence="5">Belongs to the thiolase-like superfamily. Beta-ketoacyl-ACP synthases family.</text>
</comment>
<dbReference type="FunFam" id="3.40.47.10:FF:000019">
    <property type="entry name" value="Polyketide synthase type I"/>
    <property type="match status" value="1"/>
</dbReference>
<dbReference type="InterPro" id="IPR020841">
    <property type="entry name" value="PKS_Beta-ketoAc_synthase_dom"/>
</dbReference>
<dbReference type="SMART" id="SM00825">
    <property type="entry name" value="PKS_KS"/>
    <property type="match status" value="1"/>
</dbReference>
<sequence>MTASHDELVDALRAALKDNQQLRAAATKAERYVGPIAIVGMACRYPGGVESPQDLWQLVMDERDVIGPFPKDRGWDLSSLYDPDARGPGTSYVKEGGFLDDATSFDAEFFRISPREAHAMDPQHRLLLETAWEAFEDAGIVPSALHGSRTGVFVGTMYDDYGYRVLPSPAEYEGYMALGSASGFASGRISHSFGFQGPAMTVDTACSSSLVAVHLAATALRRGECSLALAGGATTMATPVSFVEFSRQHGLAPDGRCKAFAATADGTAWSEGVGMLLLERLSDAHRLGHPIHAVIQGSALNHDGAASALTAPNGPSQQAVIHAALTDAHLTPDTIDAIEAHGTGTALGDPIEAHALLATYGTHHTPQHPLHLGTIKSNIGHTQAAAGVAGIIKMTLAIHHGQLPKTLHTDQPSPRIDWTQGHLNLLTHTQPWPHHNRPRRAAISSFGLSGTNAHLILEQPPHPPPPTRTRTRVAGTRRRCPWSPSWCPGTVRPRYRHKPAGSWTG</sequence>
<keyword evidence="4" id="KW-0012">Acyltransferase</keyword>
<dbReference type="Pfam" id="PF02801">
    <property type="entry name" value="Ketoacyl-synt_C"/>
    <property type="match status" value="1"/>
</dbReference>
<dbReference type="InterPro" id="IPR015083">
    <property type="entry name" value="NorB/c/GfsB-D-like_docking"/>
</dbReference>
<keyword evidence="3" id="KW-0511">Multifunctional enzyme</keyword>
<dbReference type="PANTHER" id="PTHR43775:SF51">
    <property type="entry name" value="INACTIVE PHENOLPHTHIOCEROL SYNTHESIS POLYKETIDE SYNTHASE TYPE I PKS1-RELATED"/>
    <property type="match status" value="1"/>
</dbReference>
<dbReference type="Pfam" id="PF00109">
    <property type="entry name" value="ketoacyl-synt"/>
    <property type="match status" value="1"/>
</dbReference>
<evidence type="ECO:0000313" key="8">
    <source>
        <dbReference type="EMBL" id="QEV16160.1"/>
    </source>
</evidence>
<dbReference type="PROSITE" id="PS52004">
    <property type="entry name" value="KS3_2"/>
    <property type="match status" value="1"/>
</dbReference>
<dbReference type="GO" id="GO:0004312">
    <property type="term" value="F:fatty acid synthase activity"/>
    <property type="evidence" value="ECO:0007669"/>
    <property type="project" value="TreeGrafter"/>
</dbReference>
<dbReference type="CDD" id="cd00833">
    <property type="entry name" value="PKS"/>
    <property type="match status" value="1"/>
</dbReference>
<feature type="domain" description="Ketosynthase family 3 (KS3)" evidence="7">
    <location>
        <begin position="33"/>
        <end position="459"/>
    </location>
</feature>
<dbReference type="InterPro" id="IPR014031">
    <property type="entry name" value="Ketoacyl_synth_C"/>
</dbReference>
<evidence type="ECO:0000259" key="7">
    <source>
        <dbReference type="PROSITE" id="PS52004"/>
    </source>
</evidence>
<evidence type="ECO:0000256" key="3">
    <source>
        <dbReference type="ARBA" id="ARBA00023268"/>
    </source>
</evidence>
<organism evidence="8 9">
    <name type="scientific">Streptomyces alboniger</name>
    <dbReference type="NCBI Taxonomy" id="132473"/>
    <lineage>
        <taxon>Bacteria</taxon>
        <taxon>Bacillati</taxon>
        <taxon>Actinomycetota</taxon>
        <taxon>Actinomycetes</taxon>
        <taxon>Kitasatosporales</taxon>
        <taxon>Streptomycetaceae</taxon>
        <taxon>Streptomyces</taxon>
        <taxon>Streptomyces aurantiacus group</taxon>
    </lineage>
</organism>
<evidence type="ECO:0000256" key="1">
    <source>
        <dbReference type="ARBA" id="ARBA00001957"/>
    </source>
</evidence>
<protein>
    <submittedName>
        <fullName evidence="8">Polyketide synthase</fullName>
    </submittedName>
</protein>
<feature type="region of interest" description="Disordered" evidence="6">
    <location>
        <begin position="456"/>
        <end position="479"/>
    </location>
</feature>
<proteinExistence type="inferred from homology"/>
<dbReference type="Pfam" id="PF16197">
    <property type="entry name" value="KAsynt_C_assoc"/>
    <property type="match status" value="1"/>
</dbReference>
<evidence type="ECO:0000256" key="2">
    <source>
        <dbReference type="ARBA" id="ARBA00022679"/>
    </source>
</evidence>
<dbReference type="RefSeq" id="WP_150476429.1">
    <property type="nucleotide sequence ID" value="NZ_CP023695.1"/>
</dbReference>
<dbReference type="PROSITE" id="PS00606">
    <property type="entry name" value="KS3_1"/>
    <property type="match status" value="1"/>
</dbReference>
<dbReference type="AlphaFoldDB" id="A0A5J6HC69"/>
<dbReference type="Proteomes" id="UP000326553">
    <property type="component" value="Chromosome"/>
</dbReference>
<keyword evidence="2 5" id="KW-0808">Transferase</keyword>
<dbReference type="PANTHER" id="PTHR43775">
    <property type="entry name" value="FATTY ACID SYNTHASE"/>
    <property type="match status" value="1"/>
</dbReference>
<evidence type="ECO:0000256" key="6">
    <source>
        <dbReference type="SAM" id="MobiDB-lite"/>
    </source>
</evidence>
<dbReference type="InterPro" id="IPR032821">
    <property type="entry name" value="PKS_assoc"/>
</dbReference>
<dbReference type="InterPro" id="IPR014030">
    <property type="entry name" value="Ketoacyl_synth_N"/>
</dbReference>
<accession>A0A5J6HC69</accession>
<dbReference type="OrthoDB" id="9778690at2"/>
<evidence type="ECO:0000313" key="9">
    <source>
        <dbReference type="Proteomes" id="UP000326553"/>
    </source>
</evidence>
<dbReference type="SUPFAM" id="SSF53901">
    <property type="entry name" value="Thiolase-like"/>
    <property type="match status" value="1"/>
</dbReference>
<dbReference type="InterPro" id="IPR016039">
    <property type="entry name" value="Thiolase-like"/>
</dbReference>
<dbReference type="GO" id="GO:0033068">
    <property type="term" value="P:macrolide biosynthetic process"/>
    <property type="evidence" value="ECO:0007669"/>
    <property type="project" value="UniProtKB-ARBA"/>
</dbReference>
<dbReference type="GO" id="GO:0006633">
    <property type="term" value="P:fatty acid biosynthetic process"/>
    <property type="evidence" value="ECO:0007669"/>
    <property type="project" value="InterPro"/>
</dbReference>
<dbReference type="InterPro" id="IPR018201">
    <property type="entry name" value="Ketoacyl_synth_AS"/>
</dbReference>
<dbReference type="GO" id="GO:0031177">
    <property type="term" value="F:phosphopantetheine binding"/>
    <property type="evidence" value="ECO:0007669"/>
    <property type="project" value="UniProtKB-ARBA"/>
</dbReference>